<feature type="non-terminal residue" evidence="1">
    <location>
        <position position="586"/>
    </location>
</feature>
<gene>
    <name evidence="1" type="ORF">METZ01_LOCUS194644</name>
</gene>
<dbReference type="AlphaFoldDB" id="A0A382DTN5"/>
<proteinExistence type="predicted"/>
<feature type="non-terminal residue" evidence="1">
    <location>
        <position position="1"/>
    </location>
</feature>
<name>A0A382DTN5_9ZZZZ</name>
<organism evidence="1">
    <name type="scientific">marine metagenome</name>
    <dbReference type="NCBI Taxonomy" id="408172"/>
    <lineage>
        <taxon>unclassified sequences</taxon>
        <taxon>metagenomes</taxon>
        <taxon>ecological metagenomes</taxon>
    </lineage>
</organism>
<accession>A0A382DTN5</accession>
<sequence length="586" mass="60059">VDATTGALKVTGGISTQENLYVGGTATVNGVFTVGTDGDEFSITESSDDVTIDNSVSDKDIIFTVNKNTESDTEILRVVGADASLRMSDTKPLEFNASTNSITGTNPLALTVASPNIRLNASGIGDTSLVITKTETTVNNELELKDSLMFAGGSDEFVIKPVGASGDYGIKNLTQDKDIIIKANLGGTDTEVARVVGATASLQMDEEQKLEFAQASNYINATDAGATLNLVTGGELAMNAATMTFQGTDDLLTITKNLASEELTSATQKNPVLTISNTAADAFGGILELKKAANADDGGVLGSIISSGTGADNEYAKIDFESKTASAATPVGAIQFSVHQGGGAYTEIMDINKLFVNTVTIGTEDNRADLKVYGDLLASTTAYEADIRPGQRGVQDIGTDGVEWGNVWLAEDGVVSFGGENAEIDSDDDDVELSHVQPSGASYEGLLLNGINKLFFEDYDENTGLDQYIGSKTATAGITVIAAPAEIEIDGGVLVDVDGESVTIDATGAGAFKLNLSSAGTGTDAVDINATAGGLDIDALNTSDISVTAADQTLTLATTGAGTSKLILSSAGTGTDAVDINATAGG</sequence>
<evidence type="ECO:0000313" key="1">
    <source>
        <dbReference type="EMBL" id="SVB41790.1"/>
    </source>
</evidence>
<dbReference type="EMBL" id="UINC01041053">
    <property type="protein sequence ID" value="SVB41790.1"/>
    <property type="molecule type" value="Genomic_DNA"/>
</dbReference>
<protein>
    <submittedName>
        <fullName evidence="1">Uncharacterized protein</fullName>
    </submittedName>
</protein>
<reference evidence="1" key="1">
    <citation type="submission" date="2018-05" db="EMBL/GenBank/DDBJ databases">
        <authorList>
            <person name="Lanie J.A."/>
            <person name="Ng W.-L."/>
            <person name="Kazmierczak K.M."/>
            <person name="Andrzejewski T.M."/>
            <person name="Davidsen T.M."/>
            <person name="Wayne K.J."/>
            <person name="Tettelin H."/>
            <person name="Glass J.I."/>
            <person name="Rusch D."/>
            <person name="Podicherti R."/>
            <person name="Tsui H.-C.T."/>
            <person name="Winkler M.E."/>
        </authorList>
    </citation>
    <scope>NUCLEOTIDE SEQUENCE</scope>
</reference>